<keyword evidence="8" id="KW-0949">S-adenosyl-L-methionine</keyword>
<accession>A0A9W6MC61</accession>
<dbReference type="InterPro" id="IPR029063">
    <property type="entry name" value="SAM-dependent_MTases_sf"/>
</dbReference>
<dbReference type="RefSeq" id="WP_271216976.1">
    <property type="nucleotide sequence ID" value="NZ_BAAAVD010000064.1"/>
</dbReference>
<evidence type="ECO:0000256" key="6">
    <source>
        <dbReference type="ARBA" id="ARBA00022603"/>
    </source>
</evidence>
<dbReference type="InterPro" id="IPR000682">
    <property type="entry name" value="PCMT"/>
</dbReference>
<organism evidence="12 13">
    <name type="scientific">Streptosporangium carneum</name>
    <dbReference type="NCBI Taxonomy" id="47481"/>
    <lineage>
        <taxon>Bacteria</taxon>
        <taxon>Bacillati</taxon>
        <taxon>Actinomycetota</taxon>
        <taxon>Actinomycetes</taxon>
        <taxon>Streptosporangiales</taxon>
        <taxon>Streptosporangiaceae</taxon>
        <taxon>Streptosporangium</taxon>
    </lineage>
</organism>
<comment type="similarity">
    <text evidence="2">Belongs to the methyltransferase superfamily. L-isoaspartyl/D-aspartyl protein methyltransferase family.</text>
</comment>
<evidence type="ECO:0000256" key="5">
    <source>
        <dbReference type="ARBA" id="ARBA00022490"/>
    </source>
</evidence>
<dbReference type="Pfam" id="PF01135">
    <property type="entry name" value="PCMT"/>
    <property type="match status" value="1"/>
</dbReference>
<proteinExistence type="inferred from homology"/>
<reference evidence="12" key="2">
    <citation type="submission" date="2023-01" db="EMBL/GenBank/DDBJ databases">
        <authorList>
            <person name="Sun Q."/>
            <person name="Evtushenko L."/>
        </authorList>
    </citation>
    <scope>NUCLEOTIDE SEQUENCE</scope>
    <source>
        <strain evidence="12">VKM Ac-2007</strain>
    </source>
</reference>
<comment type="caution">
    <text evidence="12">The sequence shown here is derived from an EMBL/GenBank/DDBJ whole genome shotgun (WGS) entry which is preliminary data.</text>
</comment>
<evidence type="ECO:0000256" key="10">
    <source>
        <dbReference type="ARBA" id="ARBA00031323"/>
    </source>
</evidence>
<evidence type="ECO:0000256" key="8">
    <source>
        <dbReference type="ARBA" id="ARBA00022691"/>
    </source>
</evidence>
<dbReference type="PANTHER" id="PTHR11579">
    <property type="entry name" value="PROTEIN-L-ISOASPARTATE O-METHYLTRANSFERASE"/>
    <property type="match status" value="1"/>
</dbReference>
<dbReference type="EC" id="2.1.1.77" evidence="3"/>
<keyword evidence="6" id="KW-0489">Methyltransferase</keyword>
<evidence type="ECO:0000256" key="9">
    <source>
        <dbReference type="ARBA" id="ARBA00030757"/>
    </source>
</evidence>
<dbReference type="SUPFAM" id="SSF53335">
    <property type="entry name" value="S-adenosyl-L-methionine-dependent methyltransferases"/>
    <property type="match status" value="1"/>
</dbReference>
<dbReference type="GO" id="GO:0005737">
    <property type="term" value="C:cytoplasm"/>
    <property type="evidence" value="ECO:0007669"/>
    <property type="project" value="UniProtKB-SubCell"/>
</dbReference>
<name>A0A9W6MC61_9ACTN</name>
<sequence>MNWQPRAARLAAAATSRGSRWREPVAATPRHLPRWWDTPAGAYSRTWELHDGPSDVEAWMGVAYDDQTVVTQVAGVHADHADVGATVDGRPTSSSTLPSLVTQMFRHAEIYDGADVLDVATGSGYSAALLAQQLGDDRVTSIDVDPYLVEAAASRLDTLGLHPKVLPVDATGPLPGEYDRIVSMVSVKPIPASWLAALRPGGRFATVIANTSLIVTAGKSSDGGAEGCIEWDRAMFMPTRSGGDYPPGARGMFDTLWDAEGEEVTQCRYPVLNVTYNWDLPAMLEVVCPGIEHHYEETDDGRRTARMVHADGSWARASAQADGPPTVHQGGPRRLWDVLDEVRHYWLQHGELPIRGAYARITPDGTICLRRGRWKATIG</sequence>
<reference evidence="12" key="1">
    <citation type="journal article" date="2014" name="Int. J. Syst. Evol. Microbiol.">
        <title>Complete genome sequence of Corynebacterium casei LMG S-19264T (=DSM 44701T), isolated from a smear-ripened cheese.</title>
        <authorList>
            <consortium name="US DOE Joint Genome Institute (JGI-PGF)"/>
            <person name="Walter F."/>
            <person name="Albersmeier A."/>
            <person name="Kalinowski J."/>
            <person name="Ruckert C."/>
        </authorList>
    </citation>
    <scope>NUCLEOTIDE SEQUENCE</scope>
    <source>
        <strain evidence="12">VKM Ac-2007</strain>
    </source>
</reference>
<comment type="subcellular location">
    <subcellularLocation>
        <location evidence="1">Cytoplasm</location>
    </subcellularLocation>
</comment>
<dbReference type="Gene3D" id="3.40.50.150">
    <property type="entry name" value="Vaccinia Virus protein VP39"/>
    <property type="match status" value="1"/>
</dbReference>
<evidence type="ECO:0000256" key="4">
    <source>
        <dbReference type="ARBA" id="ARBA00013346"/>
    </source>
</evidence>
<dbReference type="PANTHER" id="PTHR11579:SF0">
    <property type="entry name" value="PROTEIN-L-ISOASPARTATE(D-ASPARTATE) O-METHYLTRANSFERASE"/>
    <property type="match status" value="1"/>
</dbReference>
<dbReference type="Proteomes" id="UP001143474">
    <property type="component" value="Unassembled WGS sequence"/>
</dbReference>
<evidence type="ECO:0000256" key="7">
    <source>
        <dbReference type="ARBA" id="ARBA00022679"/>
    </source>
</evidence>
<protein>
    <recommendedName>
        <fullName evidence="4">Protein-L-isoaspartate O-methyltransferase</fullName>
        <ecNumber evidence="3">2.1.1.77</ecNumber>
    </recommendedName>
    <alternativeName>
        <fullName evidence="11">L-isoaspartyl protein carboxyl methyltransferase</fullName>
    </alternativeName>
    <alternativeName>
        <fullName evidence="9">Protein L-isoaspartyl methyltransferase</fullName>
    </alternativeName>
    <alternativeName>
        <fullName evidence="10">Protein-beta-aspartate methyltransferase</fullName>
    </alternativeName>
</protein>
<dbReference type="GO" id="GO:0032259">
    <property type="term" value="P:methylation"/>
    <property type="evidence" value="ECO:0007669"/>
    <property type="project" value="UniProtKB-KW"/>
</dbReference>
<evidence type="ECO:0000256" key="11">
    <source>
        <dbReference type="ARBA" id="ARBA00031350"/>
    </source>
</evidence>
<evidence type="ECO:0000256" key="3">
    <source>
        <dbReference type="ARBA" id="ARBA00011890"/>
    </source>
</evidence>
<dbReference type="AlphaFoldDB" id="A0A9W6MC61"/>
<keyword evidence="5" id="KW-0963">Cytoplasm</keyword>
<gene>
    <name evidence="12" type="ORF">GCM10017600_19050</name>
</gene>
<dbReference type="GO" id="GO:0004719">
    <property type="term" value="F:protein-L-isoaspartate (D-aspartate) O-methyltransferase activity"/>
    <property type="evidence" value="ECO:0007669"/>
    <property type="project" value="UniProtKB-EC"/>
</dbReference>
<evidence type="ECO:0000256" key="1">
    <source>
        <dbReference type="ARBA" id="ARBA00004496"/>
    </source>
</evidence>
<evidence type="ECO:0000313" key="13">
    <source>
        <dbReference type="Proteomes" id="UP001143474"/>
    </source>
</evidence>
<dbReference type="EMBL" id="BSEV01000002">
    <property type="protein sequence ID" value="GLK08500.1"/>
    <property type="molecule type" value="Genomic_DNA"/>
</dbReference>
<keyword evidence="7" id="KW-0808">Transferase</keyword>
<evidence type="ECO:0000313" key="12">
    <source>
        <dbReference type="EMBL" id="GLK08500.1"/>
    </source>
</evidence>
<keyword evidence="13" id="KW-1185">Reference proteome</keyword>
<dbReference type="CDD" id="cd02440">
    <property type="entry name" value="AdoMet_MTases"/>
    <property type="match status" value="1"/>
</dbReference>
<evidence type="ECO:0000256" key="2">
    <source>
        <dbReference type="ARBA" id="ARBA00005369"/>
    </source>
</evidence>